<dbReference type="InterPro" id="IPR000436">
    <property type="entry name" value="Sushi_SCR_CCP_dom"/>
</dbReference>
<dbReference type="Gene3D" id="2.10.70.10">
    <property type="entry name" value="Complement Module, domain 1"/>
    <property type="match status" value="1"/>
</dbReference>
<evidence type="ECO:0000313" key="2">
    <source>
        <dbReference type="EMBL" id="EKC39991.1"/>
    </source>
</evidence>
<dbReference type="SMART" id="SM00032">
    <property type="entry name" value="CCP"/>
    <property type="match status" value="1"/>
</dbReference>
<keyword evidence="1" id="KW-0768">Sushi</keyword>
<dbReference type="PROSITE" id="PS50923">
    <property type="entry name" value="SUSHI"/>
    <property type="match status" value="1"/>
</dbReference>
<dbReference type="InterPro" id="IPR035976">
    <property type="entry name" value="Sushi/SCR/CCP_sf"/>
</dbReference>
<dbReference type="CDD" id="cd00033">
    <property type="entry name" value="CCP"/>
    <property type="match status" value="1"/>
</dbReference>
<evidence type="ECO:0000256" key="1">
    <source>
        <dbReference type="PROSITE-ProRule" id="PRU00302"/>
    </source>
</evidence>
<organism evidence="2">
    <name type="scientific">Magallana gigas</name>
    <name type="common">Pacific oyster</name>
    <name type="synonym">Crassostrea gigas</name>
    <dbReference type="NCBI Taxonomy" id="29159"/>
    <lineage>
        <taxon>Eukaryota</taxon>
        <taxon>Metazoa</taxon>
        <taxon>Spiralia</taxon>
        <taxon>Lophotrochozoa</taxon>
        <taxon>Mollusca</taxon>
        <taxon>Bivalvia</taxon>
        <taxon>Autobranchia</taxon>
        <taxon>Pteriomorphia</taxon>
        <taxon>Ostreida</taxon>
        <taxon>Ostreoidea</taxon>
        <taxon>Ostreidae</taxon>
        <taxon>Magallana</taxon>
    </lineage>
</organism>
<comment type="caution">
    <text evidence="1">Lacks conserved residue(s) required for the propagation of feature annotation.</text>
</comment>
<protein>
    <submittedName>
        <fullName evidence="2">Uncharacterized protein</fullName>
    </submittedName>
</protein>
<name>K1RYA5_MAGGI</name>
<accession>K1RYA5</accession>
<dbReference type="Pfam" id="PF00084">
    <property type="entry name" value="Sushi"/>
    <property type="match status" value="1"/>
</dbReference>
<dbReference type="SUPFAM" id="SSF57535">
    <property type="entry name" value="Complement control module/SCR domain"/>
    <property type="match status" value="1"/>
</dbReference>
<dbReference type="HOGENOM" id="CLU_2252616_0_0_1"/>
<dbReference type="InParanoid" id="K1RYA5"/>
<dbReference type="EMBL" id="JH815821">
    <property type="protein sequence ID" value="EKC39991.1"/>
    <property type="molecule type" value="Genomic_DNA"/>
</dbReference>
<proteinExistence type="predicted"/>
<dbReference type="AlphaFoldDB" id="K1RYA5"/>
<gene>
    <name evidence="2" type="ORF">CGI_10015883</name>
</gene>
<reference evidence="2" key="1">
    <citation type="journal article" date="2012" name="Nature">
        <title>The oyster genome reveals stress adaptation and complexity of shell formation.</title>
        <authorList>
            <person name="Zhang G."/>
            <person name="Fang X."/>
            <person name="Guo X."/>
            <person name="Li L."/>
            <person name="Luo R."/>
            <person name="Xu F."/>
            <person name="Yang P."/>
            <person name="Zhang L."/>
            <person name="Wang X."/>
            <person name="Qi H."/>
            <person name="Xiong Z."/>
            <person name="Que H."/>
            <person name="Xie Y."/>
            <person name="Holland P.W."/>
            <person name="Paps J."/>
            <person name="Zhu Y."/>
            <person name="Wu F."/>
            <person name="Chen Y."/>
            <person name="Wang J."/>
            <person name="Peng C."/>
            <person name="Meng J."/>
            <person name="Yang L."/>
            <person name="Liu J."/>
            <person name="Wen B."/>
            <person name="Zhang N."/>
            <person name="Huang Z."/>
            <person name="Zhu Q."/>
            <person name="Feng Y."/>
            <person name="Mount A."/>
            <person name="Hedgecock D."/>
            <person name="Xu Z."/>
            <person name="Liu Y."/>
            <person name="Domazet-Loso T."/>
            <person name="Du Y."/>
            <person name="Sun X."/>
            <person name="Zhang S."/>
            <person name="Liu B."/>
            <person name="Cheng P."/>
            <person name="Jiang X."/>
            <person name="Li J."/>
            <person name="Fan D."/>
            <person name="Wang W."/>
            <person name="Fu W."/>
            <person name="Wang T."/>
            <person name="Wang B."/>
            <person name="Zhang J."/>
            <person name="Peng Z."/>
            <person name="Li Y."/>
            <person name="Li N."/>
            <person name="Wang J."/>
            <person name="Chen M."/>
            <person name="He Y."/>
            <person name="Tan F."/>
            <person name="Song X."/>
            <person name="Zheng Q."/>
            <person name="Huang R."/>
            <person name="Yang H."/>
            <person name="Du X."/>
            <person name="Chen L."/>
            <person name="Yang M."/>
            <person name="Gaffney P.M."/>
            <person name="Wang S."/>
            <person name="Luo L."/>
            <person name="She Z."/>
            <person name="Ming Y."/>
            <person name="Huang W."/>
            <person name="Zhang S."/>
            <person name="Huang B."/>
            <person name="Zhang Y."/>
            <person name="Qu T."/>
            <person name="Ni P."/>
            <person name="Miao G."/>
            <person name="Wang J."/>
            <person name="Wang Q."/>
            <person name="Steinberg C.E."/>
            <person name="Wang H."/>
            <person name="Li N."/>
            <person name="Qian L."/>
            <person name="Zhang G."/>
            <person name="Li Y."/>
            <person name="Yang H."/>
            <person name="Liu X."/>
            <person name="Wang J."/>
            <person name="Yin Y."/>
            <person name="Wang J."/>
        </authorList>
    </citation>
    <scope>NUCLEOTIDE SEQUENCE [LARGE SCALE GENOMIC DNA]</scope>
    <source>
        <strain evidence="2">05x7-T-G4-1.051#20</strain>
    </source>
</reference>
<sequence>MEVNRSRLKKKHISLWQANYFIADFMTVEVNIDVTCDNSRLQIDNAVFNVTGNQFNDTVTYKCLDGFNHTYGDLFRRCNHLGYWTGTSPTCISVITFTLKTSVS</sequence>